<feature type="compositionally biased region" description="Low complexity" evidence="1">
    <location>
        <begin position="207"/>
        <end position="226"/>
    </location>
</feature>
<evidence type="ECO:0000256" key="2">
    <source>
        <dbReference type="SAM" id="Phobius"/>
    </source>
</evidence>
<evidence type="ECO:0000256" key="1">
    <source>
        <dbReference type="SAM" id="MobiDB-lite"/>
    </source>
</evidence>
<feature type="compositionally biased region" description="Polar residues" evidence="1">
    <location>
        <begin position="227"/>
        <end position="236"/>
    </location>
</feature>
<feature type="compositionally biased region" description="Polar residues" evidence="1">
    <location>
        <begin position="159"/>
        <end position="168"/>
    </location>
</feature>
<protein>
    <submittedName>
        <fullName evidence="3">Uncharacterized protein</fullName>
    </submittedName>
</protein>
<feature type="region of interest" description="Disordered" evidence="1">
    <location>
        <begin position="159"/>
        <end position="237"/>
    </location>
</feature>
<dbReference type="AlphaFoldDB" id="A0A9N9ZCT0"/>
<dbReference type="EMBL" id="CABFOC020000045">
    <property type="protein sequence ID" value="CAH0053238.1"/>
    <property type="molecule type" value="Genomic_DNA"/>
</dbReference>
<evidence type="ECO:0000313" key="4">
    <source>
        <dbReference type="Proteomes" id="UP000775872"/>
    </source>
</evidence>
<feature type="compositionally biased region" description="Polar residues" evidence="1">
    <location>
        <begin position="32"/>
        <end position="45"/>
    </location>
</feature>
<feature type="compositionally biased region" description="Polar residues" evidence="1">
    <location>
        <begin position="512"/>
        <end position="521"/>
    </location>
</feature>
<name>A0A9N9ZCT0_9HYPO</name>
<accession>A0A9N9ZCT0</accession>
<feature type="region of interest" description="Disordered" evidence="1">
    <location>
        <begin position="253"/>
        <end position="282"/>
    </location>
</feature>
<gene>
    <name evidence="3" type="ORF">CSOL1703_00005109</name>
</gene>
<feature type="compositionally biased region" description="Basic and acidic residues" evidence="1">
    <location>
        <begin position="77"/>
        <end position="120"/>
    </location>
</feature>
<feature type="compositionally biased region" description="Pro residues" evidence="1">
    <location>
        <begin position="551"/>
        <end position="563"/>
    </location>
</feature>
<evidence type="ECO:0000313" key="3">
    <source>
        <dbReference type="EMBL" id="CAH0053238.1"/>
    </source>
</evidence>
<feature type="region of interest" description="Disordered" evidence="1">
    <location>
        <begin position="482"/>
        <end position="588"/>
    </location>
</feature>
<feature type="region of interest" description="Disordered" evidence="1">
    <location>
        <begin position="1"/>
        <end position="136"/>
    </location>
</feature>
<dbReference type="Proteomes" id="UP000775872">
    <property type="component" value="Unassembled WGS sequence"/>
</dbReference>
<proteinExistence type="predicted"/>
<sequence>MTNDQQPPPPAERAAVLVPSLAPAEHDDSVPFQHSSRSNQAVSEDTASHAHSHWQSHLRRRFAHSRQHLSSFSTSSPDHELETAHDSDANNHNADDLSLRSDNPEAQQHHRIDQPPKADADAQPADSEPSLVPRVVQTVEIVRVVDSAGQVIETQTIYPSADSGTTDSPAGETAVISAPGSSGTAAPGTVPGASDSAPYPTTTSVHSDATASPDSATASATSSGGTQSIAPTTSGTGLPIVSASIPSLSSISTSLPSQNATNTPISSNSSSTSSPTTPASTPTLSLTILSFSSTPTSSSTSTSLESTISSFTESWSSSDSEWSSYPTGTGTGVGRGRNGGGGDSPASTSTATSDSNAGSNSGGGSGGVNLTQQEKQIVGGVVGGVAAAAFFLLFILMAIKWKKRRNDVQELIGEGGIGSRGLPSPRGVGGGGDAPPMAQRSSSFGVAGAFASFTGRKSQPPPPEESGERGFYRVSGRKLPSVLQHGGDGYSDPRRHSTGSGSAEWHRGSQAFEPSNSSPLQLGSPMRPVSGVAIMRSGPARTPVTEQNPFADPPSPTSFPLPPDTHSFDRGPHHERGGSAGFKFQESI</sequence>
<keyword evidence="2" id="KW-0472">Membrane</keyword>
<feature type="compositionally biased region" description="Basic and acidic residues" evidence="1">
    <location>
        <begin position="566"/>
        <end position="577"/>
    </location>
</feature>
<comment type="caution">
    <text evidence="3">The sequence shown here is derived from an EMBL/GenBank/DDBJ whole genome shotgun (WGS) entry which is preliminary data.</text>
</comment>
<reference evidence="3" key="1">
    <citation type="submission" date="2021-10" db="EMBL/GenBank/DDBJ databases">
        <authorList>
            <person name="Piombo E."/>
        </authorList>
    </citation>
    <scope>NUCLEOTIDE SEQUENCE</scope>
</reference>
<feature type="compositionally biased region" description="Low complexity" evidence="1">
    <location>
        <begin position="344"/>
        <end position="359"/>
    </location>
</feature>
<feature type="compositionally biased region" description="Pro residues" evidence="1">
    <location>
        <begin position="1"/>
        <end position="11"/>
    </location>
</feature>
<feature type="region of interest" description="Disordered" evidence="1">
    <location>
        <begin position="314"/>
        <end position="368"/>
    </location>
</feature>
<keyword evidence="2" id="KW-0812">Transmembrane</keyword>
<feature type="compositionally biased region" description="Basic residues" evidence="1">
    <location>
        <begin position="50"/>
        <end position="67"/>
    </location>
</feature>
<feature type="compositionally biased region" description="Gly residues" evidence="1">
    <location>
        <begin position="329"/>
        <end position="343"/>
    </location>
</feature>
<keyword evidence="4" id="KW-1185">Reference proteome</keyword>
<feature type="region of interest" description="Disordered" evidence="1">
    <location>
        <begin position="414"/>
        <end position="441"/>
    </location>
</feature>
<dbReference type="OrthoDB" id="5421784at2759"/>
<keyword evidence="2" id="KW-1133">Transmembrane helix</keyword>
<feature type="compositionally biased region" description="Low complexity" evidence="1">
    <location>
        <begin position="314"/>
        <end position="328"/>
    </location>
</feature>
<organism evidence="3 4">
    <name type="scientific">Clonostachys solani</name>
    <dbReference type="NCBI Taxonomy" id="160281"/>
    <lineage>
        <taxon>Eukaryota</taxon>
        <taxon>Fungi</taxon>
        <taxon>Dikarya</taxon>
        <taxon>Ascomycota</taxon>
        <taxon>Pezizomycotina</taxon>
        <taxon>Sordariomycetes</taxon>
        <taxon>Hypocreomycetidae</taxon>
        <taxon>Hypocreales</taxon>
        <taxon>Bionectriaceae</taxon>
        <taxon>Clonostachys</taxon>
    </lineage>
</organism>
<feature type="transmembrane region" description="Helical" evidence="2">
    <location>
        <begin position="377"/>
        <end position="399"/>
    </location>
</feature>
<feature type="compositionally biased region" description="Low complexity" evidence="1">
    <location>
        <begin position="121"/>
        <end position="136"/>
    </location>
</feature>